<dbReference type="GO" id="GO:0008483">
    <property type="term" value="F:transaminase activity"/>
    <property type="evidence" value="ECO:0007669"/>
    <property type="project" value="UniProtKB-KW"/>
</dbReference>
<keyword evidence="7" id="KW-0032">Aminotransferase</keyword>
<dbReference type="SUPFAM" id="SSF53383">
    <property type="entry name" value="PLP-dependent transferases"/>
    <property type="match status" value="1"/>
</dbReference>
<evidence type="ECO:0000313" key="8">
    <source>
        <dbReference type="Proteomes" id="UP000031366"/>
    </source>
</evidence>
<comment type="caution">
    <text evidence="7">The sequence shown here is derived from an EMBL/GenBank/DDBJ whole genome shotgun (WGS) entry which is preliminary data.</text>
</comment>
<dbReference type="InterPro" id="IPR010969">
    <property type="entry name" value="Cys_dSase-rel_unknwn_funct"/>
</dbReference>
<keyword evidence="4" id="KW-0663">Pyridoxal phosphate</keyword>
<dbReference type="Gene3D" id="3.90.1150.10">
    <property type="entry name" value="Aspartate Aminotransferase, domain 1"/>
    <property type="match status" value="1"/>
</dbReference>
<dbReference type="InterPro" id="IPR015422">
    <property type="entry name" value="PyrdxlP-dep_Trfase_small"/>
</dbReference>
<comment type="similarity">
    <text evidence="2">Belongs to the class-V pyridoxal-phosphate-dependent aminotransferase family. Csd subfamily.</text>
</comment>
<evidence type="ECO:0000256" key="2">
    <source>
        <dbReference type="ARBA" id="ARBA00010447"/>
    </source>
</evidence>
<name>A0A0C1R346_9CLOT</name>
<dbReference type="PANTHER" id="PTHR43586">
    <property type="entry name" value="CYSTEINE DESULFURASE"/>
    <property type="match status" value="1"/>
</dbReference>
<dbReference type="EC" id="2.8.1.7" evidence="3"/>
<dbReference type="Pfam" id="PF00266">
    <property type="entry name" value="Aminotran_5"/>
    <property type="match status" value="1"/>
</dbReference>
<dbReference type="PIRSF" id="PIRSF005572">
    <property type="entry name" value="NifS"/>
    <property type="match status" value="1"/>
</dbReference>
<evidence type="ECO:0000259" key="6">
    <source>
        <dbReference type="Pfam" id="PF00266"/>
    </source>
</evidence>
<sequence>MKTFYMDNAATSFPKAPGVAESMSNYILNIGCNINRGVYSKSLEAENIAFETRELLCSLFNFDKPENVIFTSNITTSLNMLLKGLLKTGDHVIVSSLEHNAVMRPLSSLANIGVEFSKCPCDSDGNLYLDKLSSLIKTNTKAIIMTHASNVCGTILPLKSIGKICKKHNLFFIIDGAQSAGFLDIDFYELNASAIAFTGHKGLLGPQGIGGFLISSELAYNVSPIIEGGTGSLSELETQPEYMPDKFESGTPNIPGVYGLNTSLKYILKEGISPIREKELQITSKFLKEIHNLSEIKIIGIKDIKNRTAVVSLDFLNRDNGIVSHYLNKNYGISTRSGLHCAPSAHKSLGTFPRGTVRFSFSHFTTIEDINYSINAISKVIKNVDKY</sequence>
<evidence type="ECO:0000256" key="5">
    <source>
        <dbReference type="ARBA" id="ARBA00050776"/>
    </source>
</evidence>
<keyword evidence="8" id="KW-1185">Reference proteome</keyword>
<protein>
    <recommendedName>
        <fullName evidence="3">cysteine desulfurase</fullName>
        <ecNumber evidence="3">2.8.1.7</ecNumber>
    </recommendedName>
</protein>
<dbReference type="InterPro" id="IPR015421">
    <property type="entry name" value="PyrdxlP-dep_Trfase_major"/>
</dbReference>
<dbReference type="Gene3D" id="3.40.640.10">
    <property type="entry name" value="Type I PLP-dependent aspartate aminotransferase-like (Major domain)"/>
    <property type="match status" value="1"/>
</dbReference>
<proteinExistence type="inferred from homology"/>
<evidence type="ECO:0000256" key="3">
    <source>
        <dbReference type="ARBA" id="ARBA00012239"/>
    </source>
</evidence>
<dbReference type="EMBL" id="AYSO01000013">
    <property type="protein sequence ID" value="KIE47932.1"/>
    <property type="molecule type" value="Genomic_DNA"/>
</dbReference>
<accession>A0A0C1R346</accession>
<dbReference type="InterPro" id="IPR015424">
    <property type="entry name" value="PyrdxlP-dep_Trfase"/>
</dbReference>
<organism evidence="7 8">
    <name type="scientific">Clostridium argentinense CDC 2741</name>
    <dbReference type="NCBI Taxonomy" id="1418104"/>
    <lineage>
        <taxon>Bacteria</taxon>
        <taxon>Bacillati</taxon>
        <taxon>Bacillota</taxon>
        <taxon>Clostridia</taxon>
        <taxon>Eubacteriales</taxon>
        <taxon>Clostridiaceae</taxon>
        <taxon>Clostridium</taxon>
    </lineage>
</organism>
<comment type="catalytic activity">
    <reaction evidence="5">
        <text>(sulfur carrier)-H + L-cysteine = (sulfur carrier)-SH + L-alanine</text>
        <dbReference type="Rhea" id="RHEA:43892"/>
        <dbReference type="Rhea" id="RHEA-COMP:14737"/>
        <dbReference type="Rhea" id="RHEA-COMP:14739"/>
        <dbReference type="ChEBI" id="CHEBI:29917"/>
        <dbReference type="ChEBI" id="CHEBI:35235"/>
        <dbReference type="ChEBI" id="CHEBI:57972"/>
        <dbReference type="ChEBI" id="CHEBI:64428"/>
        <dbReference type="EC" id="2.8.1.7"/>
    </reaction>
</comment>
<dbReference type="InterPro" id="IPR000192">
    <property type="entry name" value="Aminotrans_V_dom"/>
</dbReference>
<evidence type="ECO:0000313" key="7">
    <source>
        <dbReference type="EMBL" id="KIE47932.1"/>
    </source>
</evidence>
<dbReference type="Proteomes" id="UP000031366">
    <property type="component" value="Unassembled WGS sequence"/>
</dbReference>
<dbReference type="InterPro" id="IPR016454">
    <property type="entry name" value="Cysteine_dSase"/>
</dbReference>
<dbReference type="RefSeq" id="WP_039630742.1">
    <property type="nucleotide sequence ID" value="NZ_AYSO01000013.1"/>
</dbReference>
<feature type="domain" description="Aminotransferase class V" evidence="6">
    <location>
        <begin position="5"/>
        <end position="371"/>
    </location>
</feature>
<evidence type="ECO:0000256" key="4">
    <source>
        <dbReference type="ARBA" id="ARBA00022898"/>
    </source>
</evidence>
<comment type="cofactor">
    <cofactor evidence="1">
        <name>pyridoxal 5'-phosphate</name>
        <dbReference type="ChEBI" id="CHEBI:597326"/>
    </cofactor>
</comment>
<dbReference type="STRING" id="29341.RSJ17_03890"/>
<reference evidence="7 8" key="1">
    <citation type="journal article" date="2015" name="Infect. Genet. Evol.">
        <title>Genomic sequences of six botulinum neurotoxin-producing strains representing three clostridial species illustrate the mobility and diversity of botulinum neurotoxin genes.</title>
        <authorList>
            <person name="Smith T.J."/>
            <person name="Hill K.K."/>
            <person name="Xie G."/>
            <person name="Foley B.T."/>
            <person name="Williamson C.H."/>
            <person name="Foster J.T."/>
            <person name="Johnson S.L."/>
            <person name="Chertkov O."/>
            <person name="Teshima H."/>
            <person name="Gibbons H.S."/>
            <person name="Johnsky L.A."/>
            <person name="Karavis M.A."/>
            <person name="Smith L.A."/>
        </authorList>
    </citation>
    <scope>NUCLEOTIDE SEQUENCE [LARGE SCALE GENOMIC DNA]</scope>
    <source>
        <strain evidence="7 8">CDC 2741</strain>
    </source>
</reference>
<gene>
    <name evidence="7" type="ORF">U732_3554</name>
</gene>
<dbReference type="OrthoDB" id="9804366at2"/>
<dbReference type="PANTHER" id="PTHR43586:SF4">
    <property type="entry name" value="ISOPENICILLIN N EPIMERASE"/>
    <property type="match status" value="1"/>
</dbReference>
<dbReference type="AlphaFoldDB" id="A0A0C1R346"/>
<dbReference type="NCBIfam" id="TIGR01977">
    <property type="entry name" value="am_tr_V_EF2568"/>
    <property type="match status" value="1"/>
</dbReference>
<keyword evidence="7" id="KW-0808">Transferase</keyword>
<evidence type="ECO:0000256" key="1">
    <source>
        <dbReference type="ARBA" id="ARBA00001933"/>
    </source>
</evidence>
<dbReference type="GO" id="GO:0031071">
    <property type="term" value="F:cysteine desulfurase activity"/>
    <property type="evidence" value="ECO:0007669"/>
    <property type="project" value="UniProtKB-EC"/>
</dbReference>